<evidence type="ECO:0000259" key="3">
    <source>
        <dbReference type="Pfam" id="PF14195"/>
    </source>
</evidence>
<reference evidence="5" key="1">
    <citation type="submission" date="2016-10" db="EMBL/GenBank/DDBJ databases">
        <authorList>
            <person name="Varghese N."/>
            <person name="Submissions S."/>
        </authorList>
    </citation>
    <scope>NUCLEOTIDE SEQUENCE [LARGE SCALE GENOMIC DNA]</scope>
    <source>
        <strain evidence="5">NLAE-zl-G277</strain>
    </source>
</reference>
<feature type="domain" description="YodL-like" evidence="2">
    <location>
        <begin position="13"/>
        <end position="112"/>
    </location>
</feature>
<dbReference type="Pfam" id="PF14195">
    <property type="entry name" value="DUF4316"/>
    <property type="match status" value="1"/>
</dbReference>
<organism evidence="4 5">
    <name type="scientific">Enterocloster lavalensis</name>
    <dbReference type="NCBI Taxonomy" id="460384"/>
    <lineage>
        <taxon>Bacteria</taxon>
        <taxon>Bacillati</taxon>
        <taxon>Bacillota</taxon>
        <taxon>Clostridia</taxon>
        <taxon>Lachnospirales</taxon>
        <taxon>Lachnospiraceae</taxon>
        <taxon>Enterocloster</taxon>
    </lineage>
</organism>
<sequence>YLASGSDAPAQPNFSIYQVPRGPEGRDFRYRSYEGLQADGLSVDRKNYQLVYTAPLDQNTSLDEIYHRFNMEHPTDYTGRSLSLGDIVVFRQDGKQTAYYVDSVGYREVPEFFKEQGQPLTPDKLETGETIQTPRGTFYVTAMNREQMEATGYGFHHQSEDGRYLIMANGTRAFAIPAQHDSHIKTAEMSTEQNENMIDGILNNAPSIGELEARAKAGEQVSLSDVAAAVKAERQTQKQAHKNAKANHSKKKPSIRAQLAVAKKEQKKQPPAREKSKDMEVGGRE</sequence>
<proteinExistence type="predicted"/>
<feature type="non-terminal residue" evidence="4">
    <location>
        <position position="1"/>
    </location>
</feature>
<gene>
    <name evidence="4" type="ORF">SAMN05216313_1301</name>
</gene>
<keyword evidence="5" id="KW-1185">Reference proteome</keyword>
<evidence type="ECO:0000259" key="2">
    <source>
        <dbReference type="Pfam" id="PF14191"/>
    </source>
</evidence>
<feature type="region of interest" description="Disordered" evidence="1">
    <location>
        <begin position="232"/>
        <end position="285"/>
    </location>
</feature>
<accession>A0A1I0JGV9</accession>
<feature type="domain" description="DUF4316" evidence="3">
    <location>
        <begin position="184"/>
        <end position="227"/>
    </location>
</feature>
<dbReference type="AlphaFoldDB" id="A0A1I0JGV9"/>
<name>A0A1I0JGV9_9FIRM</name>
<evidence type="ECO:0000313" key="5">
    <source>
        <dbReference type="Proteomes" id="UP000198508"/>
    </source>
</evidence>
<dbReference type="RefSeq" id="WP_139201200.1">
    <property type="nucleotide sequence ID" value="NZ_FOIM01000030.1"/>
</dbReference>
<evidence type="ECO:0000313" key="4">
    <source>
        <dbReference type="EMBL" id="SEU09438.1"/>
    </source>
</evidence>
<dbReference type="InterPro" id="IPR025465">
    <property type="entry name" value="DUF4316"/>
</dbReference>
<evidence type="ECO:0000256" key="1">
    <source>
        <dbReference type="SAM" id="MobiDB-lite"/>
    </source>
</evidence>
<protein>
    <submittedName>
        <fullName evidence="4">Uncharacterized protein</fullName>
    </submittedName>
</protein>
<feature type="compositionally biased region" description="Basic and acidic residues" evidence="1">
    <location>
        <begin position="262"/>
        <end position="285"/>
    </location>
</feature>
<feature type="region of interest" description="Disordered" evidence="1">
    <location>
        <begin position="1"/>
        <end position="20"/>
    </location>
</feature>
<dbReference type="InterPro" id="IPR025923">
    <property type="entry name" value="YodL-like_dom"/>
</dbReference>
<dbReference type="EMBL" id="FOIM01000030">
    <property type="protein sequence ID" value="SEU09438.1"/>
    <property type="molecule type" value="Genomic_DNA"/>
</dbReference>
<dbReference type="STRING" id="460384.SAMN05216313_1301"/>
<dbReference type="Pfam" id="PF14191">
    <property type="entry name" value="YodL"/>
    <property type="match status" value="1"/>
</dbReference>
<dbReference type="Proteomes" id="UP000198508">
    <property type="component" value="Unassembled WGS sequence"/>
</dbReference>
<feature type="compositionally biased region" description="Basic residues" evidence="1">
    <location>
        <begin position="239"/>
        <end position="254"/>
    </location>
</feature>